<dbReference type="EMBL" id="AHKC01017202">
    <property type="protein sequence ID" value="EKF27900.1"/>
    <property type="molecule type" value="Genomic_DNA"/>
</dbReference>
<dbReference type="Gene3D" id="2.120.10.10">
    <property type="match status" value="1"/>
</dbReference>
<sequence length="261" mass="27715">GSGKPSLGMVSVLLTEQLKRVKEVLATWKKVDDTVSQLCSTSSAAVSAPIDTACSTNFNITAGLVGFLSGNFSGKTWRDEYLGVNATVKKDGGAELTDNGVQFQGALAEWPVGKQGENQLYHFANYSFTLVATVSIQGELKKGTIPVMGVRLDGEEEKLMELSYNSENNEWNLLPGGEDAEEPSSTLATEGSQHVVILIRNDTQGSAYVDGQSVGNAPFQLTNANSKEISHFYIGGDAGGAGSGEDVSVTVKNVLLYNRPL</sequence>
<dbReference type="InterPro" id="IPR013320">
    <property type="entry name" value="ConA-like_dom_sf"/>
</dbReference>
<feature type="non-terminal residue" evidence="2">
    <location>
        <position position="261"/>
    </location>
</feature>
<evidence type="ECO:0000259" key="1">
    <source>
        <dbReference type="Pfam" id="PF22925"/>
    </source>
</evidence>
<dbReference type="InterPro" id="IPR008377">
    <property type="entry name" value="Sialidase_trypan"/>
</dbReference>
<evidence type="ECO:0000313" key="2">
    <source>
        <dbReference type="EMBL" id="EKF27900.1"/>
    </source>
</evidence>
<name>K2ML75_TRYCR</name>
<feature type="non-terminal residue" evidence="2">
    <location>
        <position position="1"/>
    </location>
</feature>
<evidence type="ECO:0000313" key="3">
    <source>
        <dbReference type="Proteomes" id="UP000007350"/>
    </source>
</evidence>
<reference evidence="2 3" key="1">
    <citation type="journal article" date="2012" name="BMC Genomics">
        <title>Comparative genomic analysis of human infective Trypanosoma cruzi lineages with the bat-restricted subspecies T. cruzi marinkellei.</title>
        <authorList>
            <person name="Franzen O."/>
            <person name="Talavera-Lopez C."/>
            <person name="Ochaya S."/>
            <person name="Butler C.E."/>
            <person name="Messenger L.A."/>
            <person name="Lewis M.D."/>
            <person name="Llewellyn M.S."/>
            <person name="Marinkelle C.J."/>
            <person name="Tyler K.M."/>
            <person name="Miles M.A."/>
            <person name="Andersson B."/>
        </authorList>
    </citation>
    <scope>NUCLEOTIDE SEQUENCE [LARGE SCALE GENOMIC DNA]</scope>
    <source>
        <strain evidence="2 3">B7</strain>
    </source>
</reference>
<dbReference type="PRINTS" id="PR01803">
    <property type="entry name" value="TCSIALIDASE"/>
</dbReference>
<gene>
    <name evidence="2" type="ORF">MOQ_008366</name>
</gene>
<protein>
    <submittedName>
        <fullName evidence="2">Trans-sialidase, putative</fullName>
    </submittedName>
</protein>
<dbReference type="AlphaFoldDB" id="K2ML75"/>
<dbReference type="InterPro" id="IPR036278">
    <property type="entry name" value="Sialidase_sf"/>
</dbReference>
<dbReference type="GO" id="GO:0004308">
    <property type="term" value="F:exo-alpha-sialidase activity"/>
    <property type="evidence" value="ECO:0007669"/>
    <property type="project" value="InterPro"/>
</dbReference>
<dbReference type="InterPro" id="IPR055239">
    <property type="entry name" value="TS_C"/>
</dbReference>
<dbReference type="Proteomes" id="UP000007350">
    <property type="component" value="Unassembled WGS sequence"/>
</dbReference>
<organism evidence="2 3">
    <name type="scientific">Trypanosoma cruzi marinkellei</name>
    <dbReference type="NCBI Taxonomy" id="85056"/>
    <lineage>
        <taxon>Eukaryota</taxon>
        <taxon>Discoba</taxon>
        <taxon>Euglenozoa</taxon>
        <taxon>Kinetoplastea</taxon>
        <taxon>Metakinetoplastina</taxon>
        <taxon>Trypanosomatida</taxon>
        <taxon>Trypanosomatidae</taxon>
        <taxon>Trypanosoma</taxon>
        <taxon>Schizotrypanum</taxon>
    </lineage>
</organism>
<comment type="caution">
    <text evidence="2">The sequence shown here is derived from an EMBL/GenBank/DDBJ whole genome shotgun (WGS) entry which is preliminary data.</text>
</comment>
<proteinExistence type="predicted"/>
<dbReference type="SUPFAM" id="SSF50939">
    <property type="entry name" value="Sialidases"/>
    <property type="match status" value="1"/>
</dbReference>
<dbReference type="SUPFAM" id="SSF49899">
    <property type="entry name" value="Concanavalin A-like lectins/glucanases"/>
    <property type="match status" value="1"/>
</dbReference>
<accession>K2ML75</accession>
<dbReference type="Gene3D" id="2.60.120.200">
    <property type="match status" value="1"/>
</dbReference>
<dbReference type="Pfam" id="PF22925">
    <property type="entry name" value="TS_C"/>
    <property type="match status" value="1"/>
</dbReference>
<feature type="domain" description="Trans-sialidase C-terminal" evidence="1">
    <location>
        <begin position="60"/>
        <end position="261"/>
    </location>
</feature>
<keyword evidence="3" id="KW-1185">Reference proteome</keyword>